<dbReference type="Pfam" id="PF10543">
    <property type="entry name" value="ORF6N"/>
    <property type="match status" value="1"/>
</dbReference>
<comment type="caution">
    <text evidence="2">The sequence shown here is derived from an EMBL/GenBank/DDBJ whole genome shotgun (WGS) entry which is preliminary data.</text>
</comment>
<reference evidence="2 3" key="1">
    <citation type="journal article" date="2016" name="Nat. Commun.">
        <title>Thousands of microbial genomes shed light on interconnected biogeochemical processes in an aquifer system.</title>
        <authorList>
            <person name="Anantharaman K."/>
            <person name="Brown C.T."/>
            <person name="Hug L.A."/>
            <person name="Sharon I."/>
            <person name="Castelle C.J."/>
            <person name="Probst A.J."/>
            <person name="Thomas B.C."/>
            <person name="Singh A."/>
            <person name="Wilkins M.J."/>
            <person name="Karaoz U."/>
            <person name="Brodie E.L."/>
            <person name="Williams K.H."/>
            <person name="Hubbard S.S."/>
            <person name="Banfield J.F."/>
        </authorList>
    </citation>
    <scope>NUCLEOTIDE SEQUENCE [LARGE SCALE GENOMIC DNA]</scope>
</reference>
<proteinExistence type="predicted"/>
<dbReference type="AlphaFoldDB" id="A0A1F4T6M0"/>
<dbReference type="EMBL" id="MEUG01000001">
    <property type="protein sequence ID" value="OGC28365.1"/>
    <property type="molecule type" value="Genomic_DNA"/>
</dbReference>
<organism evidence="2 3">
    <name type="scientific">candidate division WOR-1 bacterium RIFOXYC12_FULL_54_18</name>
    <dbReference type="NCBI Taxonomy" id="1802584"/>
    <lineage>
        <taxon>Bacteria</taxon>
        <taxon>Bacillati</taxon>
        <taxon>Saganbacteria</taxon>
    </lineage>
</organism>
<evidence type="ECO:0000259" key="1">
    <source>
        <dbReference type="Pfam" id="PF10543"/>
    </source>
</evidence>
<keyword evidence="2" id="KW-0238">DNA-binding</keyword>
<dbReference type="Proteomes" id="UP000178602">
    <property type="component" value="Unassembled WGS sequence"/>
</dbReference>
<dbReference type="GO" id="GO:0003677">
    <property type="term" value="F:DNA binding"/>
    <property type="evidence" value="ECO:0007669"/>
    <property type="project" value="UniProtKB-KW"/>
</dbReference>
<dbReference type="InterPro" id="IPR018873">
    <property type="entry name" value="KilA-N_DNA-bd_domain"/>
</dbReference>
<evidence type="ECO:0000313" key="2">
    <source>
        <dbReference type="EMBL" id="OGC28365.1"/>
    </source>
</evidence>
<gene>
    <name evidence="2" type="ORF">A3K49_05230</name>
</gene>
<protein>
    <submittedName>
        <fullName evidence="2">DNA-binding protein</fullName>
    </submittedName>
</protein>
<sequence>MKELIPVERIENKIYLIRGQKVMLDKDLAGLYEVATKALNKAVARNLFRFPADFMFQLSREEFANLKFQFGTSSWGGTRKLPRVFTEQGIAMLSSVLRSRRAVLVNIEIMRTFTRLKQILLTHKDLELKLTLLEQKFGKHLKKHDAEIQLVFNAIRQLMIPPEKPKGKIGFIVD</sequence>
<accession>A0A1F4T6M0</accession>
<name>A0A1F4T6M0_UNCSA</name>
<evidence type="ECO:0000313" key="3">
    <source>
        <dbReference type="Proteomes" id="UP000178602"/>
    </source>
</evidence>
<feature type="domain" description="KilA-N DNA-binding" evidence="1">
    <location>
        <begin position="12"/>
        <end position="96"/>
    </location>
</feature>